<feature type="coiled-coil region" evidence="1">
    <location>
        <begin position="22"/>
        <end position="52"/>
    </location>
</feature>
<keyword evidence="1" id="KW-0175">Coiled coil</keyword>
<sequence>MAKALIGYMNSDLRTPALVADNSRLRARVGELEALVLRLSEENDRLVAAQAAALDPENASMQEMQPA</sequence>
<organism evidence="2 3">
    <name type="scientific">Nocardioides mangrovi</name>
    <dbReference type="NCBI Taxonomy" id="2874580"/>
    <lineage>
        <taxon>Bacteria</taxon>
        <taxon>Bacillati</taxon>
        <taxon>Actinomycetota</taxon>
        <taxon>Actinomycetes</taxon>
        <taxon>Propionibacteriales</taxon>
        <taxon>Nocardioidaceae</taxon>
        <taxon>Nocardioides</taxon>
    </lineage>
</organism>
<protein>
    <submittedName>
        <fullName evidence="2">Uncharacterized protein</fullName>
    </submittedName>
</protein>
<dbReference type="RefSeq" id="WP_224121427.1">
    <property type="nucleotide sequence ID" value="NZ_JAIQZJ010000001.1"/>
</dbReference>
<comment type="caution">
    <text evidence="2">The sequence shown here is derived from an EMBL/GenBank/DDBJ whole genome shotgun (WGS) entry which is preliminary data.</text>
</comment>
<name>A0ABS7U880_9ACTN</name>
<accession>A0ABS7U880</accession>
<keyword evidence="3" id="KW-1185">Reference proteome</keyword>
<reference evidence="2 3" key="1">
    <citation type="submission" date="2021-09" db="EMBL/GenBank/DDBJ databases">
        <title>Whole genome sequence of Nocardioides sp. GBK3QG-3.</title>
        <authorList>
            <person name="Tuo L."/>
        </authorList>
    </citation>
    <scope>NUCLEOTIDE SEQUENCE [LARGE SCALE GENOMIC DNA]</scope>
    <source>
        <strain evidence="2 3">GBK3QG-3</strain>
    </source>
</reference>
<dbReference type="Proteomes" id="UP000780875">
    <property type="component" value="Unassembled WGS sequence"/>
</dbReference>
<evidence type="ECO:0000256" key="1">
    <source>
        <dbReference type="SAM" id="Coils"/>
    </source>
</evidence>
<evidence type="ECO:0000313" key="3">
    <source>
        <dbReference type="Proteomes" id="UP000780875"/>
    </source>
</evidence>
<proteinExistence type="predicted"/>
<gene>
    <name evidence="2" type="ORF">K8U61_02715</name>
</gene>
<evidence type="ECO:0000313" key="2">
    <source>
        <dbReference type="EMBL" id="MBZ5737062.1"/>
    </source>
</evidence>
<dbReference type="EMBL" id="JAIQZJ010000001">
    <property type="protein sequence ID" value="MBZ5737062.1"/>
    <property type="molecule type" value="Genomic_DNA"/>
</dbReference>